<keyword evidence="4 8" id="KW-0540">Nuclease</keyword>
<dbReference type="PANTHER" id="PTHR23355:SF9">
    <property type="entry name" value="DIS3-LIKE EXONUCLEASE 2"/>
    <property type="match status" value="1"/>
</dbReference>
<dbReference type="CDD" id="cd04471">
    <property type="entry name" value="S1_RNase_R"/>
    <property type="match status" value="1"/>
</dbReference>
<keyword evidence="5 8" id="KW-0378">Hydrolase</keyword>
<comment type="subcellular location">
    <subcellularLocation>
        <location evidence="2 8">Cytoplasm</location>
    </subcellularLocation>
</comment>
<evidence type="ECO:0000256" key="5">
    <source>
        <dbReference type="ARBA" id="ARBA00022801"/>
    </source>
</evidence>
<dbReference type="InterPro" id="IPR003029">
    <property type="entry name" value="S1_domain"/>
</dbReference>
<gene>
    <name evidence="8" type="primary">rnr</name>
    <name evidence="11" type="ORF">EV698_1223</name>
</gene>
<dbReference type="HAMAP" id="MF_01895">
    <property type="entry name" value="RNase_R"/>
    <property type="match status" value="1"/>
</dbReference>
<evidence type="ECO:0000313" key="11">
    <source>
        <dbReference type="EMBL" id="RZU98949.1"/>
    </source>
</evidence>
<dbReference type="OrthoDB" id="9764149at2"/>
<dbReference type="Gene3D" id="2.40.50.140">
    <property type="entry name" value="Nucleic acid-binding proteins"/>
    <property type="match status" value="2"/>
</dbReference>
<dbReference type="SMART" id="SM00316">
    <property type="entry name" value="S1"/>
    <property type="match status" value="1"/>
</dbReference>
<dbReference type="PROSITE" id="PS50126">
    <property type="entry name" value="S1"/>
    <property type="match status" value="1"/>
</dbReference>
<reference evidence="11 12" key="1">
    <citation type="submission" date="2019-02" db="EMBL/GenBank/DDBJ databases">
        <title>Genomic Encyclopedia of Type Strains, Phase IV (KMG-IV): sequencing the most valuable type-strain genomes for metagenomic binning, comparative biology and taxonomic classification.</title>
        <authorList>
            <person name="Goeker M."/>
        </authorList>
    </citation>
    <scope>NUCLEOTIDE SEQUENCE [LARGE SCALE GENOMIC DNA]</scope>
    <source>
        <strain evidence="11 12">DSM 21056</strain>
    </source>
</reference>
<dbReference type="Proteomes" id="UP000292298">
    <property type="component" value="Unassembled WGS sequence"/>
</dbReference>
<dbReference type="InterPro" id="IPR050180">
    <property type="entry name" value="RNR_Ribonuclease"/>
</dbReference>
<dbReference type="PANTHER" id="PTHR23355">
    <property type="entry name" value="RIBONUCLEASE"/>
    <property type="match status" value="1"/>
</dbReference>
<comment type="catalytic activity">
    <reaction evidence="1 8">
        <text>Exonucleolytic cleavage in the 3'- to 5'-direction to yield nucleoside 5'-phosphates.</text>
        <dbReference type="EC" id="3.1.13.1"/>
    </reaction>
</comment>
<comment type="function">
    <text evidence="8">3'-5' exoribonuclease that releases 5'-nucleoside monophosphates and is involved in maturation of structured RNAs.</text>
</comment>
<keyword evidence="3 8" id="KW-0963">Cytoplasm</keyword>
<dbReference type="RefSeq" id="WP_130503219.1">
    <property type="nucleotide sequence ID" value="NZ_SHLI01000001.1"/>
</dbReference>
<dbReference type="InterPro" id="IPR013223">
    <property type="entry name" value="RNase_B_OB_dom"/>
</dbReference>
<dbReference type="GO" id="GO:0005829">
    <property type="term" value="C:cytosol"/>
    <property type="evidence" value="ECO:0007669"/>
    <property type="project" value="TreeGrafter"/>
</dbReference>
<dbReference type="InterPro" id="IPR022966">
    <property type="entry name" value="RNase_II/R_CS"/>
</dbReference>
<dbReference type="AlphaFoldDB" id="A0A4Q8D0T9"/>
<dbReference type="GO" id="GO:0008859">
    <property type="term" value="F:exoribonuclease II activity"/>
    <property type="evidence" value="ECO:0007669"/>
    <property type="project" value="UniProtKB-UniRule"/>
</dbReference>
<evidence type="ECO:0000256" key="6">
    <source>
        <dbReference type="ARBA" id="ARBA00022839"/>
    </source>
</evidence>
<keyword evidence="7 8" id="KW-0694">RNA-binding</keyword>
<dbReference type="InterPro" id="IPR011805">
    <property type="entry name" value="RNase_R"/>
</dbReference>
<evidence type="ECO:0000256" key="2">
    <source>
        <dbReference type="ARBA" id="ARBA00004496"/>
    </source>
</evidence>
<evidence type="ECO:0000256" key="3">
    <source>
        <dbReference type="ARBA" id="ARBA00022490"/>
    </source>
</evidence>
<evidence type="ECO:0000256" key="7">
    <source>
        <dbReference type="ARBA" id="ARBA00022884"/>
    </source>
</evidence>
<name>A0A4Q8D0T9_9GAMM</name>
<accession>A0A4Q8D0T9</accession>
<feature type="region of interest" description="Disordered" evidence="9">
    <location>
        <begin position="724"/>
        <end position="776"/>
    </location>
</feature>
<dbReference type="InterPro" id="IPR012340">
    <property type="entry name" value="NA-bd_OB-fold"/>
</dbReference>
<dbReference type="Pfam" id="PF17876">
    <property type="entry name" value="CSD2"/>
    <property type="match status" value="1"/>
</dbReference>
<feature type="domain" description="S1 motif" evidence="10">
    <location>
        <begin position="646"/>
        <end position="727"/>
    </location>
</feature>
<dbReference type="Pfam" id="PF08461">
    <property type="entry name" value="WHD_RNase_R"/>
    <property type="match status" value="1"/>
</dbReference>
<evidence type="ECO:0000256" key="4">
    <source>
        <dbReference type="ARBA" id="ARBA00022722"/>
    </source>
</evidence>
<proteinExistence type="inferred from homology"/>
<dbReference type="InterPro" id="IPR013668">
    <property type="entry name" value="RNase_R_HTH_12"/>
</dbReference>
<evidence type="ECO:0000256" key="8">
    <source>
        <dbReference type="HAMAP-Rule" id="MF_01895"/>
    </source>
</evidence>
<dbReference type="SMART" id="SM00955">
    <property type="entry name" value="RNB"/>
    <property type="match status" value="1"/>
</dbReference>
<dbReference type="InterPro" id="IPR004476">
    <property type="entry name" value="RNase_II/RNase_R"/>
</dbReference>
<keyword evidence="12" id="KW-1185">Reference proteome</keyword>
<feature type="compositionally biased region" description="Basic and acidic residues" evidence="9">
    <location>
        <begin position="1"/>
        <end position="25"/>
    </location>
</feature>
<keyword evidence="6 8" id="KW-0269">Exonuclease</keyword>
<dbReference type="Pfam" id="PF08206">
    <property type="entry name" value="OB_RNB"/>
    <property type="match status" value="1"/>
</dbReference>
<evidence type="ECO:0000256" key="1">
    <source>
        <dbReference type="ARBA" id="ARBA00001849"/>
    </source>
</evidence>
<feature type="region of interest" description="Disordered" evidence="9">
    <location>
        <begin position="1"/>
        <end position="29"/>
    </location>
</feature>
<comment type="caution">
    <text evidence="11">The sequence shown here is derived from an EMBL/GenBank/DDBJ whole genome shotgun (WGS) entry which is preliminary data.</text>
</comment>
<dbReference type="GO" id="GO:0003723">
    <property type="term" value="F:RNA binding"/>
    <property type="evidence" value="ECO:0007669"/>
    <property type="project" value="UniProtKB-UniRule"/>
</dbReference>
<dbReference type="NCBIfam" id="TIGR00358">
    <property type="entry name" value="3_prime_RNase"/>
    <property type="match status" value="1"/>
</dbReference>
<protein>
    <recommendedName>
        <fullName evidence="8">Ribonuclease R</fullName>
        <shortName evidence="8">RNase R</shortName>
        <ecNumber evidence="8">3.1.13.1</ecNumber>
    </recommendedName>
</protein>
<dbReference type="Pfam" id="PF00575">
    <property type="entry name" value="S1"/>
    <property type="match status" value="1"/>
</dbReference>
<dbReference type="GO" id="GO:0006402">
    <property type="term" value="P:mRNA catabolic process"/>
    <property type="evidence" value="ECO:0007669"/>
    <property type="project" value="TreeGrafter"/>
</dbReference>
<dbReference type="NCBIfam" id="TIGR02063">
    <property type="entry name" value="RNase_R"/>
    <property type="match status" value="1"/>
</dbReference>
<dbReference type="Pfam" id="PF00773">
    <property type="entry name" value="RNB"/>
    <property type="match status" value="1"/>
</dbReference>
<comment type="similarity">
    <text evidence="8">Belongs to the RNR ribonuclease family. RNase R subfamily.</text>
</comment>
<organism evidence="11 12">
    <name type="scientific">Spiribacter vilamensis</name>
    <dbReference type="NCBI Taxonomy" id="531306"/>
    <lineage>
        <taxon>Bacteria</taxon>
        <taxon>Pseudomonadati</taxon>
        <taxon>Pseudomonadota</taxon>
        <taxon>Gammaproteobacteria</taxon>
        <taxon>Chromatiales</taxon>
        <taxon>Ectothiorhodospiraceae</taxon>
        <taxon>Spiribacter</taxon>
    </lineage>
</organism>
<dbReference type="InterPro" id="IPR040476">
    <property type="entry name" value="CSD2"/>
</dbReference>
<dbReference type="InterPro" id="IPR001900">
    <property type="entry name" value="RNase_II/R"/>
</dbReference>
<evidence type="ECO:0000313" key="12">
    <source>
        <dbReference type="Proteomes" id="UP000292298"/>
    </source>
</evidence>
<evidence type="ECO:0000256" key="9">
    <source>
        <dbReference type="SAM" id="MobiDB-lite"/>
    </source>
</evidence>
<dbReference type="SUPFAM" id="SSF50249">
    <property type="entry name" value="Nucleic acid-binding proteins"/>
    <property type="match status" value="4"/>
</dbReference>
<dbReference type="EC" id="3.1.13.1" evidence="8"/>
<dbReference type="EMBL" id="SHLI01000001">
    <property type="protein sequence ID" value="RZU98949.1"/>
    <property type="molecule type" value="Genomic_DNA"/>
</dbReference>
<sequence length="776" mass="87118">MTENKTETVDPSRDPFLGREKEKYESPVPSREYITQQLEAQARPLSRKDLAELFELTDEDALEGLRRRLKAMERDGQLVRNRRNGYVVVDNEELVRGRIRSSPDGSGVVHPDRPGPNVYLAPREMHRLLNRDRVVVRLTGDDDDGRPTGELVEIIEHANQEIAGRYHEESGIGFVIPNNKRLNQDLIIPAADVNGANHGELVTAEVVKQPSQRRQPIGRIVEVFGTSIAPGDEVAVAARTHGIPVEWPDEVTDAAAQFGDEVPEAAKQGRKDLRKTPLVTIDGADARDFDDAVYCEPTASGWKLIVAIADVAAYVTSGSALDNEAAERGNSCYFPRNVVPMLPENLSNGLCSLNPGVDRLCMVCEMQIDKEGKLKRSQFYNGVMNSAARLTYEDVDAIHNERDPSLLREHEAILKHIEDLYAVFGAMRIDRQKRGAIDFNTNESVIEFDNAGQVADVHPAERTNAHRLIEECMVKANVATARFLRRHRIPALYRVHEPPAEQRLKNLREFLAQTGLTLGGGDEPTTKDFAALMETVKERPDRHFIESIMLRSMMAAEYRPDNAGHFGLALDAYAHFTSPIRRYPDLIVHRAIKHVVSKQPVEAFEYTEDQLVTVGEHCSMTDRRAEEATRDALMTLKCRFMANRLGEEFSGVISGVTSFGLFVELDGLYVDGLIHITNLEQDFFHFDAIGHRLVGERTGKEYRLTDRIRVRLAQVNVDDGKIDFDPIAHPLGPDGEVLPQSESRGPASRDGDKDKGKRKGQSRNRNGESRSRRRRR</sequence>
<evidence type="ECO:0000259" key="10">
    <source>
        <dbReference type="PROSITE" id="PS50126"/>
    </source>
</evidence>
<dbReference type="PROSITE" id="PS01175">
    <property type="entry name" value="RIBONUCLEASE_II"/>
    <property type="match status" value="1"/>
</dbReference>